<feature type="chain" id="PRO_5032616013" evidence="1">
    <location>
        <begin position="19"/>
        <end position="117"/>
    </location>
</feature>
<dbReference type="EMBL" id="JZYN01000033">
    <property type="protein sequence ID" value="KJM63571.1"/>
    <property type="molecule type" value="Genomic_DNA"/>
</dbReference>
<organism evidence="2 3">
    <name type="scientific">Enterobacter hormaechei subsp. xiangfangensis</name>
    <dbReference type="NCBI Taxonomy" id="1296536"/>
    <lineage>
        <taxon>Bacteria</taxon>
        <taxon>Pseudomonadati</taxon>
        <taxon>Pseudomonadota</taxon>
        <taxon>Gammaproteobacteria</taxon>
        <taxon>Enterobacterales</taxon>
        <taxon>Enterobacteriaceae</taxon>
        <taxon>Enterobacter</taxon>
        <taxon>Enterobacter cloacae complex</taxon>
    </lineage>
</organism>
<dbReference type="AlphaFoldDB" id="A0A837F7I0"/>
<evidence type="ECO:0000256" key="1">
    <source>
        <dbReference type="SAM" id="SignalP"/>
    </source>
</evidence>
<comment type="caution">
    <text evidence="2">The sequence shown here is derived from an EMBL/GenBank/DDBJ whole genome shotgun (WGS) entry which is preliminary data.</text>
</comment>
<dbReference type="RefSeq" id="WP_045347061.1">
    <property type="nucleotide sequence ID" value="NZ_CP112980.1"/>
</dbReference>
<gene>
    <name evidence="2" type="ORF">SS59_21345</name>
</gene>
<sequence length="117" mass="12959">MRRLLAFLLALNTSYTIAHTLPDVNTFSQQQIFENWVQNRCIGKIADSATLKNDAKASAAAWLEVSNLPAENFEKADEVINSLLKQKLGGTAPANYEVLKCSLISHSDAIRQLNVQK</sequence>
<evidence type="ECO:0000313" key="2">
    <source>
        <dbReference type="EMBL" id="KJM63571.1"/>
    </source>
</evidence>
<keyword evidence="1" id="KW-0732">Signal</keyword>
<accession>A0A837F7I0</accession>
<dbReference type="InterPro" id="IPR032032">
    <property type="entry name" value="Tai4"/>
</dbReference>
<dbReference type="InterPro" id="IPR038314">
    <property type="entry name" value="T6SS_sf"/>
</dbReference>
<dbReference type="Proteomes" id="UP000033679">
    <property type="component" value="Unassembled WGS sequence"/>
</dbReference>
<dbReference type="Pfam" id="PF16695">
    <property type="entry name" value="Tai4"/>
    <property type="match status" value="1"/>
</dbReference>
<name>A0A837F7I0_9ENTR</name>
<reference evidence="2 3" key="1">
    <citation type="submission" date="2015-03" db="EMBL/GenBank/DDBJ databases">
        <authorList>
            <person name="McCorrison J."/>
            <person name="Sanka R."/>
            <person name="Adams M."/>
            <person name="Brinkac L."/>
            <person name="Nierman W."/>
            <person name="Sutton G."/>
            <person name="Nelson K."/>
            <person name="Kiedrowski L."/>
            <person name="Guerrero D."/>
            <person name="Bonomo R."/>
        </authorList>
    </citation>
    <scope>NUCLEOTIDE SEQUENCE [LARGE SCALE GENOMIC DNA]</scope>
    <source>
        <strain evidence="2 3">39373</strain>
    </source>
</reference>
<protein>
    <submittedName>
        <fullName evidence="2">Uncharacterized protein</fullName>
    </submittedName>
</protein>
<feature type="signal peptide" evidence="1">
    <location>
        <begin position="1"/>
        <end position="18"/>
    </location>
</feature>
<dbReference type="Gene3D" id="1.20.120.1620">
    <property type="match status" value="1"/>
</dbReference>
<proteinExistence type="predicted"/>
<evidence type="ECO:0000313" key="3">
    <source>
        <dbReference type="Proteomes" id="UP000033679"/>
    </source>
</evidence>